<gene>
    <name evidence="2" type="ORF">TraAM80_06500</name>
</gene>
<comment type="caution">
    <text evidence="2">The sequence shown here is derived from an EMBL/GenBank/DDBJ whole genome shotgun (WGS) entry which is preliminary data.</text>
</comment>
<dbReference type="RefSeq" id="XP_029236814.1">
    <property type="nucleotide sequence ID" value="XM_029383342.1"/>
</dbReference>
<feature type="region of interest" description="Disordered" evidence="1">
    <location>
        <begin position="266"/>
        <end position="359"/>
    </location>
</feature>
<dbReference type="OrthoDB" id="262628at2759"/>
<dbReference type="Proteomes" id="UP000283634">
    <property type="component" value="Unassembled WGS sequence"/>
</dbReference>
<keyword evidence="3" id="KW-1185">Reference proteome</keyword>
<accession>A0A3R7MGU2</accession>
<evidence type="ECO:0000313" key="3">
    <source>
        <dbReference type="Proteomes" id="UP000283634"/>
    </source>
</evidence>
<protein>
    <submittedName>
        <fullName evidence="2">Uncharacterized protein</fullName>
    </submittedName>
</protein>
<dbReference type="OMA" id="DQVSTHR"/>
<reference evidence="2 3" key="1">
    <citation type="journal article" date="2018" name="BMC Genomics">
        <title>Genomic comparison of Trypanosoma conorhini and Trypanosoma rangeli to Trypanosoma cruzi strains of high and low virulence.</title>
        <authorList>
            <person name="Bradwell K.R."/>
            <person name="Koparde V.N."/>
            <person name="Matveyev A.V."/>
            <person name="Serrano M.G."/>
            <person name="Alves J.M."/>
            <person name="Parikh H."/>
            <person name="Huang B."/>
            <person name="Lee V."/>
            <person name="Espinosa-Alvarez O."/>
            <person name="Ortiz P.A."/>
            <person name="Costa-Martins A.G."/>
            <person name="Teixeira M.M."/>
            <person name="Buck G.A."/>
        </authorList>
    </citation>
    <scope>NUCLEOTIDE SEQUENCE [LARGE SCALE GENOMIC DNA]</scope>
    <source>
        <strain evidence="2 3">AM80</strain>
    </source>
</reference>
<feature type="compositionally biased region" description="Basic and acidic residues" evidence="1">
    <location>
        <begin position="318"/>
        <end position="327"/>
    </location>
</feature>
<evidence type="ECO:0000313" key="2">
    <source>
        <dbReference type="EMBL" id="RNF02269.1"/>
    </source>
</evidence>
<feature type="compositionally biased region" description="Acidic residues" evidence="1">
    <location>
        <begin position="343"/>
        <end position="352"/>
    </location>
</feature>
<dbReference type="AlphaFoldDB" id="A0A3R7MGU2"/>
<dbReference type="EMBL" id="MKGL01000238">
    <property type="protein sequence ID" value="RNF02269.1"/>
    <property type="molecule type" value="Genomic_DNA"/>
</dbReference>
<name>A0A3R7MGU2_TRYRA</name>
<sequence length="425" mass="48504">MPEFGTQVYWHEIPACLPPWKDEAERARTWRISRGVEGAISDNRHLLVLPRAELLERRRAERTPRKRTNRHWGIVLEPYLSPLHGLNMVMSELQVPPISAGEAREAVNVVREECNVMTQQHTQRGTQSRTLSQGGVKTETLTQQSAAAAMDLREAPLLEVVKILCASRRLEVTTFSKAELRRKGRLGAADVLPRRRVVMAFDRSKPLFVFATAVVAKKRNTGTEMACYLQLVAPTSNPVPWRRLQLGVMPYLPPNECVVVAVQRHHDDDEENDNNSSDSGADRTYQSEAHAQKELVLGDDETDTDDGEKPCGFQPRQQSHEDDNKEIQRRRKRLRELRSDASDTSEESEASDDTASSHRWDEAVRSRFLGRDPIFTAEDMLQDDPLFDTPVAVLRKPSRRTQGVHDWIQRLVQVSFRKRLYAANY</sequence>
<feature type="compositionally biased region" description="Acidic residues" evidence="1">
    <location>
        <begin position="297"/>
        <end position="306"/>
    </location>
</feature>
<dbReference type="VEuPathDB" id="TriTrypDB:TRSC58_05089"/>
<organism evidence="2 3">
    <name type="scientific">Trypanosoma rangeli</name>
    <dbReference type="NCBI Taxonomy" id="5698"/>
    <lineage>
        <taxon>Eukaryota</taxon>
        <taxon>Discoba</taxon>
        <taxon>Euglenozoa</taxon>
        <taxon>Kinetoplastea</taxon>
        <taxon>Metakinetoplastina</taxon>
        <taxon>Trypanosomatida</taxon>
        <taxon>Trypanosomatidae</taxon>
        <taxon>Trypanosoma</taxon>
        <taxon>Herpetosoma</taxon>
    </lineage>
</organism>
<dbReference type="GeneID" id="40330433"/>
<proteinExistence type="predicted"/>
<evidence type="ECO:0000256" key="1">
    <source>
        <dbReference type="SAM" id="MobiDB-lite"/>
    </source>
</evidence>